<dbReference type="RefSeq" id="WP_232000132.1">
    <property type="nucleotide sequence ID" value="NZ_JXDI01000001.1"/>
</dbReference>
<sequence>MCPPLTQFSPHAAPTSQSLDVEIFDRRTVLAQGALRALMTQPEQPSVRYVARHRVGRQFGLNQDMAQACCDFSTLLL</sequence>
<dbReference type="Proteomes" id="UP000748067">
    <property type="component" value="Unassembled WGS sequence"/>
</dbReference>
<dbReference type="EMBL" id="JXDI01000001">
    <property type="protein sequence ID" value="KAF2410913.1"/>
    <property type="molecule type" value="Genomic_DNA"/>
</dbReference>
<protein>
    <submittedName>
        <fullName evidence="1">Uncharacterized protein</fullName>
    </submittedName>
</protein>
<evidence type="ECO:0000313" key="2">
    <source>
        <dbReference type="Proteomes" id="UP000748067"/>
    </source>
</evidence>
<organism evidence="1 2">
    <name type="scientific">Pseudomonas antarctica</name>
    <dbReference type="NCBI Taxonomy" id="219572"/>
    <lineage>
        <taxon>Bacteria</taxon>
        <taxon>Pseudomonadati</taxon>
        <taxon>Pseudomonadota</taxon>
        <taxon>Gammaproteobacteria</taxon>
        <taxon>Pseudomonadales</taxon>
        <taxon>Pseudomonadaceae</taxon>
        <taxon>Pseudomonas</taxon>
    </lineage>
</organism>
<keyword evidence="2" id="KW-1185">Reference proteome</keyword>
<gene>
    <name evidence="1" type="ORF">PSAN_33470</name>
</gene>
<evidence type="ECO:0000313" key="1">
    <source>
        <dbReference type="EMBL" id="KAF2410913.1"/>
    </source>
</evidence>
<reference evidence="1 2" key="1">
    <citation type="submission" date="2015-01" db="EMBL/GenBank/DDBJ databases">
        <title>Genome Sequence of Pseudomonas antarctica CMS 35.</title>
        <authorList>
            <person name="Voget S."/>
            <person name="Chow J."/>
            <person name="Daniel R."/>
            <person name="Streit W."/>
        </authorList>
    </citation>
    <scope>NUCLEOTIDE SEQUENCE [LARGE SCALE GENOMIC DNA]</scope>
    <source>
        <strain evidence="1 2">CMS 35</strain>
    </source>
</reference>
<proteinExistence type="predicted"/>
<name>A0ABQ7A2M3_9PSED</name>
<accession>A0ABQ7A2M3</accession>
<comment type="caution">
    <text evidence="1">The sequence shown here is derived from an EMBL/GenBank/DDBJ whole genome shotgun (WGS) entry which is preliminary data.</text>
</comment>